<gene>
    <name evidence="1" type="primary">tabA</name>
    <name evidence="1" type="ORF">ERS852470_01966</name>
</gene>
<dbReference type="SUPFAM" id="SSF51197">
    <property type="entry name" value="Clavaminate synthase-like"/>
    <property type="match status" value="1"/>
</dbReference>
<organism evidence="1 2">
    <name type="scientific">Clostridium disporicum</name>
    <dbReference type="NCBI Taxonomy" id="84024"/>
    <lineage>
        <taxon>Bacteria</taxon>
        <taxon>Bacillati</taxon>
        <taxon>Bacillota</taxon>
        <taxon>Clostridia</taxon>
        <taxon>Eubacteriales</taxon>
        <taxon>Clostridiaceae</taxon>
        <taxon>Clostridium</taxon>
    </lineage>
</organism>
<dbReference type="Pfam" id="PF04074">
    <property type="entry name" value="DUF386"/>
    <property type="match status" value="1"/>
</dbReference>
<dbReference type="GO" id="GO:0005829">
    <property type="term" value="C:cytosol"/>
    <property type="evidence" value="ECO:0007669"/>
    <property type="project" value="TreeGrafter"/>
</dbReference>
<dbReference type="PANTHER" id="PTHR34986:SF1">
    <property type="entry name" value="PROTEIN YIAL"/>
    <property type="match status" value="1"/>
</dbReference>
<proteinExistence type="predicted"/>
<sequence length="150" mass="17499">MIFGNIKDKERYNFIDERILECFKYSIENNLNKFSTGTHEINGDDVFVNVVSYKTTNKADRFWEAHRKYIDVHLMLDGTEKIALNHIDNLEQKEYEEEGDFLPLNGEESAVVTLEKGDFLICYPEDAHMTAIKVDESKDIKKAIFKVKII</sequence>
<accession>A0A174E2F3</accession>
<dbReference type="RefSeq" id="WP_055276651.1">
    <property type="nucleotide sequence ID" value="NZ_CYZV01000019.1"/>
</dbReference>
<evidence type="ECO:0000313" key="1">
    <source>
        <dbReference type="EMBL" id="CUO30629.1"/>
    </source>
</evidence>
<dbReference type="Gene3D" id="2.60.120.370">
    <property type="entry name" value="YhcH/YjgK/YiaL"/>
    <property type="match status" value="1"/>
</dbReference>
<protein>
    <submittedName>
        <fullName evidence="1">Uncharacterized protein, YhcH/YjgK/YiaL family</fullName>
    </submittedName>
</protein>
<evidence type="ECO:0000313" key="2">
    <source>
        <dbReference type="Proteomes" id="UP000095558"/>
    </source>
</evidence>
<dbReference type="NCBIfam" id="TIGR00022">
    <property type="entry name" value="YhcH/YjgK/YiaL family protein"/>
    <property type="match status" value="1"/>
</dbReference>
<dbReference type="AlphaFoldDB" id="A0A174E2F3"/>
<dbReference type="EMBL" id="CYZV01000019">
    <property type="protein sequence ID" value="CUO30629.1"/>
    <property type="molecule type" value="Genomic_DNA"/>
</dbReference>
<dbReference type="OrthoDB" id="9792756at2"/>
<name>A0A174E2F3_9CLOT</name>
<dbReference type="PANTHER" id="PTHR34986">
    <property type="entry name" value="EVOLVED BETA-GALACTOSIDASE SUBUNIT BETA"/>
    <property type="match status" value="1"/>
</dbReference>
<dbReference type="Proteomes" id="UP000095558">
    <property type="component" value="Unassembled WGS sequence"/>
</dbReference>
<reference evidence="1 2" key="1">
    <citation type="submission" date="2015-09" db="EMBL/GenBank/DDBJ databases">
        <authorList>
            <consortium name="Pathogen Informatics"/>
        </authorList>
    </citation>
    <scope>NUCLEOTIDE SEQUENCE [LARGE SCALE GENOMIC DNA]</scope>
    <source>
        <strain evidence="1 2">2789STDY5834855</strain>
    </source>
</reference>
<dbReference type="InterPro" id="IPR037012">
    <property type="entry name" value="NanQ/TabA/YiaL_sf"/>
</dbReference>
<dbReference type="InterPro" id="IPR004375">
    <property type="entry name" value="NanQ/TabA/YiaL"/>
</dbReference>